<dbReference type="SUPFAM" id="SSF50814">
    <property type="entry name" value="Lipocalins"/>
    <property type="match status" value="1"/>
</dbReference>
<evidence type="ECO:0000256" key="1">
    <source>
        <dbReference type="ARBA" id="ARBA00004613"/>
    </source>
</evidence>
<keyword evidence="2" id="KW-0964">Secreted</keyword>
<keyword evidence="3 5" id="KW-0732">Signal</keyword>
<evidence type="ECO:0000256" key="3">
    <source>
        <dbReference type="ARBA" id="ARBA00022729"/>
    </source>
</evidence>
<comment type="similarity">
    <text evidence="4">Belongs to the calycin superfamily. Triabin family.</text>
</comment>
<dbReference type="AlphaFoldDB" id="A0A224XYF0"/>
<accession>A0A224XYF0</accession>
<evidence type="ECO:0000256" key="4">
    <source>
        <dbReference type="ARBA" id="ARBA00034121"/>
    </source>
</evidence>
<comment type="subcellular location">
    <subcellularLocation>
        <location evidence="1">Secreted</location>
    </subcellularLocation>
</comment>
<dbReference type="InterPro" id="IPR005657">
    <property type="entry name" value="Triabi/Procalin"/>
</dbReference>
<sequence length="201" mass="23041">MKIYRIIAVTFLGILMYAFAKKCKLMPAAKDFNSEKYFNIPHVYVTHSRNGSETDVCREYNTTKIPDGNTVTVVFGDYKIGTTSYSETFQCTNREISGSQGQFSSVCSLPDESGRVNRVNYRTSIIATDNEKYVILQRCSQTTGSDNILVLQTNKDDLEQGVEDYFSTKNWTIEKWVSRTNVNCYDIKNEISKKKNVKKMY</sequence>
<dbReference type="Pfam" id="PF03973">
    <property type="entry name" value="Triabin"/>
    <property type="match status" value="1"/>
</dbReference>
<evidence type="ECO:0000256" key="5">
    <source>
        <dbReference type="SAM" id="SignalP"/>
    </source>
</evidence>
<dbReference type="GO" id="GO:0030682">
    <property type="term" value="P:symbiont-mediated perturbation of host defenses"/>
    <property type="evidence" value="ECO:0007669"/>
    <property type="project" value="InterPro"/>
</dbReference>
<feature type="chain" id="PRO_5012759150" evidence="5">
    <location>
        <begin position="21"/>
        <end position="201"/>
    </location>
</feature>
<protein>
    <submittedName>
        <fullName evidence="6">Putative salivary lipocalin</fullName>
    </submittedName>
</protein>
<dbReference type="Gene3D" id="2.40.128.20">
    <property type="match status" value="1"/>
</dbReference>
<dbReference type="GO" id="GO:0005576">
    <property type="term" value="C:extracellular region"/>
    <property type="evidence" value="ECO:0007669"/>
    <property type="project" value="UniProtKB-SubCell"/>
</dbReference>
<organism evidence="6">
    <name type="scientific">Panstrongylus lignarius</name>
    <dbReference type="NCBI Taxonomy" id="156445"/>
    <lineage>
        <taxon>Eukaryota</taxon>
        <taxon>Metazoa</taxon>
        <taxon>Ecdysozoa</taxon>
        <taxon>Arthropoda</taxon>
        <taxon>Hexapoda</taxon>
        <taxon>Insecta</taxon>
        <taxon>Pterygota</taxon>
        <taxon>Neoptera</taxon>
        <taxon>Paraneoptera</taxon>
        <taxon>Hemiptera</taxon>
        <taxon>Heteroptera</taxon>
        <taxon>Panheteroptera</taxon>
        <taxon>Cimicomorpha</taxon>
        <taxon>Reduviidae</taxon>
        <taxon>Triatominae</taxon>
        <taxon>Panstrongylus</taxon>
    </lineage>
</organism>
<proteinExistence type="inferred from homology"/>
<reference evidence="6" key="1">
    <citation type="journal article" date="2018" name="PLoS Negl. Trop. Dis.">
        <title>An insight into the salivary gland and fat body transcriptome of Panstrongylus lignarius (Hemiptera: Heteroptera), the main vector of Chagas disease in Peru.</title>
        <authorList>
            <person name="Nevoa J.C."/>
            <person name="Mendes M.T."/>
            <person name="da Silva M.V."/>
            <person name="Soares S.C."/>
            <person name="Oliveira C.J.F."/>
            <person name="Ribeiro J.M.C."/>
        </authorList>
    </citation>
    <scope>NUCLEOTIDE SEQUENCE</scope>
</reference>
<dbReference type="InterPro" id="IPR012674">
    <property type="entry name" value="Calycin"/>
</dbReference>
<evidence type="ECO:0000313" key="6">
    <source>
        <dbReference type="EMBL" id="JAW13071.1"/>
    </source>
</evidence>
<dbReference type="EMBL" id="GFTR01003355">
    <property type="protein sequence ID" value="JAW13071.1"/>
    <property type="molecule type" value="Transcribed_RNA"/>
</dbReference>
<name>A0A224XYF0_9HEMI</name>
<evidence type="ECO:0000256" key="2">
    <source>
        <dbReference type="ARBA" id="ARBA00022525"/>
    </source>
</evidence>
<feature type="signal peptide" evidence="5">
    <location>
        <begin position="1"/>
        <end position="20"/>
    </location>
</feature>